<comment type="caution">
    <text evidence="8">The sequence shown here is derived from an EMBL/GenBank/DDBJ whole genome shotgun (WGS) entry which is preliminary data.</text>
</comment>
<dbReference type="Pfam" id="PF01168">
    <property type="entry name" value="Ala_racemase_N"/>
    <property type="match status" value="1"/>
</dbReference>
<evidence type="ECO:0000256" key="4">
    <source>
        <dbReference type="ARBA" id="ARBA00022898"/>
    </source>
</evidence>
<evidence type="ECO:0000256" key="2">
    <source>
        <dbReference type="ARBA" id="ARBA00001933"/>
    </source>
</evidence>
<feature type="modified residue" description="N6-(pyridoxal phosphate)lysine" evidence="6">
    <location>
        <position position="51"/>
    </location>
</feature>
<dbReference type="SUPFAM" id="SSF50621">
    <property type="entry name" value="Alanine racemase C-terminal domain-like"/>
    <property type="match status" value="1"/>
</dbReference>
<dbReference type="SUPFAM" id="SSF51419">
    <property type="entry name" value="PLP-binding barrel"/>
    <property type="match status" value="1"/>
</dbReference>
<dbReference type="CDD" id="cd00430">
    <property type="entry name" value="PLPDE_III_AR"/>
    <property type="match status" value="1"/>
</dbReference>
<dbReference type="Pfam" id="PF00842">
    <property type="entry name" value="Ala_racemase_C"/>
    <property type="match status" value="1"/>
</dbReference>
<name>A0A1I4B7U0_9HYPH</name>
<feature type="binding site" evidence="6">
    <location>
        <position position="149"/>
    </location>
    <ligand>
        <name>substrate</name>
    </ligand>
</feature>
<comment type="pathway">
    <text evidence="6">Amino-acid biosynthesis; D-alanine biosynthesis; D-alanine from L-alanine: step 1/1.</text>
</comment>
<dbReference type="Gene3D" id="2.40.37.10">
    <property type="entry name" value="Lyase, Ornithine Decarboxylase, Chain A, domain 1"/>
    <property type="match status" value="1"/>
</dbReference>
<feature type="active site" description="Proton acceptor; specific for D-alanine" evidence="6">
    <location>
        <position position="51"/>
    </location>
</feature>
<dbReference type="Gene3D" id="3.20.20.10">
    <property type="entry name" value="Alanine racemase"/>
    <property type="match status" value="1"/>
</dbReference>
<accession>A0A1I4B7U0</accession>
<gene>
    <name evidence="8" type="ORF">SAMN04488518_107151</name>
</gene>
<dbReference type="InterPro" id="IPR001608">
    <property type="entry name" value="Ala_racemase_N"/>
</dbReference>
<dbReference type="EMBL" id="FOSK01000007">
    <property type="protein sequence ID" value="SFK63999.1"/>
    <property type="molecule type" value="Genomic_DNA"/>
</dbReference>
<protein>
    <recommendedName>
        <fullName evidence="3 6">Alanine racemase</fullName>
        <ecNumber evidence="3 6">5.1.1.1</ecNumber>
    </recommendedName>
</protein>
<feature type="active site" description="Proton acceptor; specific for L-alanine" evidence="6">
    <location>
        <position position="271"/>
    </location>
</feature>
<dbReference type="InterPro" id="IPR000821">
    <property type="entry name" value="Ala_racemase"/>
</dbReference>
<dbReference type="Proteomes" id="UP000199598">
    <property type="component" value="Unassembled WGS sequence"/>
</dbReference>
<feature type="binding site" evidence="6">
    <location>
        <position position="325"/>
    </location>
    <ligand>
        <name>substrate</name>
    </ligand>
</feature>
<sequence>MTHSAAPTSARAAHSAGGAAKLTIDLTALRSNWCYLNGKVGDGCTCAVVLKANGYGTGATEVGKTLYHTGARVFFVALPEEGIDLRKELPHAEIYVLNGLFRGREKFYYDFNLKPVLNSLEEATEWSAFAQGLDEELSAALHFDTGMHRLGMSIEDALKTGESPHFLKGIKIDLIMSHLACADTPDHELNAKQLDRFQRVCELFPGARKSLSNSAGIFLGADYHFDMVRPGIALYGGNPVPDDSNPMLPVAHVLAEIISLREVPHGDPVGYGASRVTPRKSRIATINAGYADGLHRLVGSSDDQPNGARVYIGGHFAPIFGRVSMDMIAVDVTDIPEEHLSRGAPVEIMGAHVNVDELANFAQTIPYELLCSLGARYTRHYKR</sequence>
<feature type="domain" description="Alanine racemase C-terminal" evidence="7">
    <location>
        <begin position="250"/>
        <end position="382"/>
    </location>
</feature>
<evidence type="ECO:0000256" key="5">
    <source>
        <dbReference type="ARBA" id="ARBA00023235"/>
    </source>
</evidence>
<keyword evidence="4 6" id="KW-0663">Pyridoxal phosphate</keyword>
<dbReference type="PANTHER" id="PTHR30511">
    <property type="entry name" value="ALANINE RACEMASE"/>
    <property type="match status" value="1"/>
</dbReference>
<dbReference type="RefSeq" id="WP_093520504.1">
    <property type="nucleotide sequence ID" value="NZ_FOSK01000007.1"/>
</dbReference>
<evidence type="ECO:0000256" key="6">
    <source>
        <dbReference type="HAMAP-Rule" id="MF_01201"/>
    </source>
</evidence>
<proteinExistence type="inferred from homology"/>
<keyword evidence="5 6" id="KW-0413">Isomerase</keyword>
<evidence type="ECO:0000313" key="8">
    <source>
        <dbReference type="EMBL" id="SFK63999.1"/>
    </source>
</evidence>
<evidence type="ECO:0000313" key="9">
    <source>
        <dbReference type="Proteomes" id="UP000199598"/>
    </source>
</evidence>
<comment type="similarity">
    <text evidence="6">Belongs to the alanine racemase family.</text>
</comment>
<dbReference type="InterPro" id="IPR011079">
    <property type="entry name" value="Ala_racemase_C"/>
</dbReference>
<dbReference type="NCBIfam" id="TIGR00492">
    <property type="entry name" value="alr"/>
    <property type="match status" value="1"/>
</dbReference>
<evidence type="ECO:0000256" key="1">
    <source>
        <dbReference type="ARBA" id="ARBA00000316"/>
    </source>
</evidence>
<evidence type="ECO:0000256" key="3">
    <source>
        <dbReference type="ARBA" id="ARBA00013089"/>
    </source>
</evidence>
<dbReference type="InterPro" id="IPR029066">
    <property type="entry name" value="PLP-binding_barrel"/>
</dbReference>
<dbReference type="PRINTS" id="PR00992">
    <property type="entry name" value="ALARACEMASE"/>
</dbReference>
<dbReference type="SMART" id="SM01005">
    <property type="entry name" value="Ala_racemase_C"/>
    <property type="match status" value="1"/>
</dbReference>
<comment type="cofactor">
    <cofactor evidence="2 6">
        <name>pyridoxal 5'-phosphate</name>
        <dbReference type="ChEBI" id="CHEBI:597326"/>
    </cofactor>
</comment>
<dbReference type="HAMAP" id="MF_01201">
    <property type="entry name" value="Ala_racemase"/>
    <property type="match status" value="1"/>
</dbReference>
<reference evidence="8 9" key="1">
    <citation type="submission" date="2016-10" db="EMBL/GenBank/DDBJ databases">
        <authorList>
            <person name="Varghese N."/>
            <person name="Submissions S."/>
        </authorList>
    </citation>
    <scope>NUCLEOTIDE SEQUENCE [LARGE SCALE GENOMIC DNA]</scope>
    <source>
        <strain evidence="8 9">DSM 16392</strain>
    </source>
</reference>
<comment type="function">
    <text evidence="6">Catalyzes the interconversion of L-alanine and D-alanine. May also act on other amino acids.</text>
</comment>
<evidence type="ECO:0000259" key="7">
    <source>
        <dbReference type="SMART" id="SM01005"/>
    </source>
</evidence>
<keyword evidence="9" id="KW-1185">Reference proteome</keyword>
<dbReference type="EC" id="5.1.1.1" evidence="3 6"/>
<organism evidence="8 9">
    <name type="scientific">Pseudovibrio ascidiaceicola</name>
    <dbReference type="NCBI Taxonomy" id="285279"/>
    <lineage>
        <taxon>Bacteria</taxon>
        <taxon>Pseudomonadati</taxon>
        <taxon>Pseudomonadota</taxon>
        <taxon>Alphaproteobacteria</taxon>
        <taxon>Hyphomicrobiales</taxon>
        <taxon>Stappiaceae</taxon>
        <taxon>Pseudovibrio</taxon>
    </lineage>
</organism>
<dbReference type="PANTHER" id="PTHR30511:SF0">
    <property type="entry name" value="ALANINE RACEMASE, CATABOLIC-RELATED"/>
    <property type="match status" value="1"/>
</dbReference>
<comment type="catalytic activity">
    <reaction evidence="1 6">
        <text>L-alanine = D-alanine</text>
        <dbReference type="Rhea" id="RHEA:20249"/>
        <dbReference type="ChEBI" id="CHEBI:57416"/>
        <dbReference type="ChEBI" id="CHEBI:57972"/>
        <dbReference type="EC" id="5.1.1.1"/>
    </reaction>
</comment>
<dbReference type="InterPro" id="IPR009006">
    <property type="entry name" value="Ala_racemase/Decarboxylase_C"/>
</dbReference>